<dbReference type="AlphaFoldDB" id="A0A2T2NWU4"/>
<dbReference type="Proteomes" id="UP000240883">
    <property type="component" value="Unassembled WGS sequence"/>
</dbReference>
<feature type="compositionally biased region" description="Polar residues" evidence="1">
    <location>
        <begin position="211"/>
        <end position="220"/>
    </location>
</feature>
<evidence type="ECO:0000256" key="1">
    <source>
        <dbReference type="SAM" id="MobiDB-lite"/>
    </source>
</evidence>
<protein>
    <submittedName>
        <fullName evidence="2">Uncharacterized protein</fullName>
    </submittedName>
</protein>
<dbReference type="EMBL" id="KZ678132">
    <property type="protein sequence ID" value="PSN69883.1"/>
    <property type="molecule type" value="Genomic_DNA"/>
</dbReference>
<evidence type="ECO:0000313" key="3">
    <source>
        <dbReference type="Proteomes" id="UP000240883"/>
    </source>
</evidence>
<reference evidence="2 3" key="1">
    <citation type="journal article" date="2018" name="Front. Microbiol.">
        <title>Genome-Wide Analysis of Corynespora cassiicola Leaf Fall Disease Putative Effectors.</title>
        <authorList>
            <person name="Lopez D."/>
            <person name="Ribeiro S."/>
            <person name="Label P."/>
            <person name="Fumanal B."/>
            <person name="Venisse J.S."/>
            <person name="Kohler A."/>
            <person name="de Oliveira R.R."/>
            <person name="Labutti K."/>
            <person name="Lipzen A."/>
            <person name="Lail K."/>
            <person name="Bauer D."/>
            <person name="Ohm R.A."/>
            <person name="Barry K.W."/>
            <person name="Spatafora J."/>
            <person name="Grigoriev I.V."/>
            <person name="Martin F.M."/>
            <person name="Pujade-Renaud V."/>
        </authorList>
    </citation>
    <scope>NUCLEOTIDE SEQUENCE [LARGE SCALE GENOMIC DNA]</scope>
    <source>
        <strain evidence="2 3">Philippines</strain>
    </source>
</reference>
<accession>A0A2T2NWU4</accession>
<organism evidence="2 3">
    <name type="scientific">Corynespora cassiicola Philippines</name>
    <dbReference type="NCBI Taxonomy" id="1448308"/>
    <lineage>
        <taxon>Eukaryota</taxon>
        <taxon>Fungi</taxon>
        <taxon>Dikarya</taxon>
        <taxon>Ascomycota</taxon>
        <taxon>Pezizomycotina</taxon>
        <taxon>Dothideomycetes</taxon>
        <taxon>Pleosporomycetidae</taxon>
        <taxon>Pleosporales</taxon>
        <taxon>Corynesporascaceae</taxon>
        <taxon>Corynespora</taxon>
    </lineage>
</organism>
<feature type="region of interest" description="Disordered" evidence="1">
    <location>
        <begin position="148"/>
        <end position="173"/>
    </location>
</feature>
<keyword evidence="3" id="KW-1185">Reference proteome</keyword>
<evidence type="ECO:0000313" key="2">
    <source>
        <dbReference type="EMBL" id="PSN69883.1"/>
    </source>
</evidence>
<proteinExistence type="predicted"/>
<name>A0A2T2NWU4_CORCC</name>
<sequence length="220" mass="23809">MVSATMVSVDAHCASCTTCVDRQNEADDMASLRAPADLPPFQSNVRFLLNPQLHYIQSAANLDLGILHGTPGIGQEKRLPANCLLISHSFSANHMAPTTLSSTPLGRIHPVKVAFLFHPSLVLIYILIRTCASDPCCAAAIPYPTQPDETQRTYTSTHRPSQPPLPSPPQTLSDRCASCTLPCWGQSAHPQSSVPGLRPTRSHLHHEESQLPGTPSQAWP</sequence>
<gene>
    <name evidence="2" type="ORF">BS50DRAFT_298113</name>
</gene>
<feature type="region of interest" description="Disordered" evidence="1">
    <location>
        <begin position="186"/>
        <end position="220"/>
    </location>
</feature>